<accession>A0A2R6AMP1</accession>
<name>A0A2R6AMP1_9ARCH</name>
<comment type="caution">
    <text evidence="1">The sequence shown here is derived from an EMBL/GenBank/DDBJ whole genome shotgun (WGS) entry which is preliminary data.</text>
</comment>
<proteinExistence type="predicted"/>
<sequence length="70" mass="8006">MKALRPCVHKHPPCARKHVDTPVGGELDRRSAKPFKAWWLTKSILLYSIQEALSATKIHVCFSYCVLKKD</sequence>
<protein>
    <submittedName>
        <fullName evidence="1">Uncharacterized protein</fullName>
    </submittedName>
</protein>
<gene>
    <name evidence="1" type="ORF">B9Q00_08335</name>
</gene>
<dbReference type="Proteomes" id="UP000241473">
    <property type="component" value="Unassembled WGS sequence"/>
</dbReference>
<organism evidence="1 2">
    <name type="scientific">Candidatus Marsarchaeota G1 archaeon OSP_C</name>
    <dbReference type="NCBI Taxonomy" id="1978154"/>
    <lineage>
        <taxon>Archaea</taxon>
        <taxon>Candidatus Marsarchaeota</taxon>
        <taxon>Candidatus Marsarchaeota group 1</taxon>
    </lineage>
</organism>
<dbReference type="AlphaFoldDB" id="A0A2R6AMP1"/>
<evidence type="ECO:0000313" key="2">
    <source>
        <dbReference type="Proteomes" id="UP000241473"/>
    </source>
</evidence>
<dbReference type="EMBL" id="NEXB01000054">
    <property type="protein sequence ID" value="PSN87615.1"/>
    <property type="molecule type" value="Genomic_DNA"/>
</dbReference>
<reference evidence="1 2" key="1">
    <citation type="submission" date="2017-04" db="EMBL/GenBank/DDBJ databases">
        <title>Novel microbial lineages endemic to geothermal iron-oxide mats fill important gaps in the evolutionary history of Archaea.</title>
        <authorList>
            <person name="Jay Z.J."/>
            <person name="Beam J.P."/>
            <person name="Dlakic M."/>
            <person name="Rusch D.B."/>
            <person name="Kozubal M.A."/>
            <person name="Inskeep W.P."/>
        </authorList>
    </citation>
    <scope>NUCLEOTIDE SEQUENCE [LARGE SCALE GENOMIC DNA]</scope>
    <source>
        <strain evidence="1">OSP_C</strain>
    </source>
</reference>
<evidence type="ECO:0000313" key="1">
    <source>
        <dbReference type="EMBL" id="PSN87615.1"/>
    </source>
</evidence>